<comment type="similarity">
    <text evidence="2">Belongs to the EAF7 family.</text>
</comment>
<comment type="function">
    <text evidence="7">Component of the NuA4 histone acetyltransferase complex which is involved in transcriptional activation of selected genes principally by acetylation of nucleosomal histone H4 and H2A. The NuA4 complex is also involved in DNA repair.</text>
</comment>
<feature type="compositionally biased region" description="Basic residues" evidence="8">
    <location>
        <begin position="248"/>
        <end position="265"/>
    </location>
</feature>
<dbReference type="InterPro" id="IPR012423">
    <property type="entry name" value="Eaf7/MRGBP"/>
</dbReference>
<name>A0A0D2AT48_9PEZI</name>
<feature type="compositionally biased region" description="Basic and acidic residues" evidence="8">
    <location>
        <begin position="181"/>
        <end position="195"/>
    </location>
</feature>
<sequence>MPPKKRARVSQASTPQPKPLMEASSPESQTEKANVLADPWTDDEESQLFKSVIKYKPTGINKHFQMIHIAREMSSHGFNEPHTRIPGIWAKLESLYDLQILDERENHHMGILATPSDTEQSEQDEDEDEDEEENFWKRRDFDLPEDVRDLAFARRFSGEKLSSPEAIEGLNRTRNVLRDDELREKREEYDKEDTNSLRGKGRKATAVRAMRSRGGRSMRSTPAEIEESEEGIEEDEVSTIDDSPQGKGSKRLASRMGSIRRSRRR</sequence>
<dbReference type="PANTHER" id="PTHR13581">
    <property type="entry name" value="MRG-BINDING PROTEIN"/>
    <property type="match status" value="1"/>
</dbReference>
<evidence type="ECO:0000256" key="7">
    <source>
        <dbReference type="ARBA" id="ARBA00025178"/>
    </source>
</evidence>
<evidence type="ECO:0000313" key="9">
    <source>
        <dbReference type="EMBL" id="KIW02324.1"/>
    </source>
</evidence>
<keyword evidence="10" id="KW-1185">Reference proteome</keyword>
<dbReference type="GO" id="GO:0005634">
    <property type="term" value="C:nucleus"/>
    <property type="evidence" value="ECO:0007669"/>
    <property type="project" value="UniProtKB-SubCell"/>
</dbReference>
<dbReference type="HOGENOM" id="CLU_1050539_0_0_1"/>
<evidence type="ECO:0000256" key="4">
    <source>
        <dbReference type="ARBA" id="ARBA00023015"/>
    </source>
</evidence>
<evidence type="ECO:0000256" key="2">
    <source>
        <dbReference type="ARBA" id="ARBA00007117"/>
    </source>
</evidence>
<feature type="region of interest" description="Disordered" evidence="8">
    <location>
        <begin position="1"/>
        <end position="41"/>
    </location>
</feature>
<evidence type="ECO:0000256" key="8">
    <source>
        <dbReference type="SAM" id="MobiDB-lite"/>
    </source>
</evidence>
<evidence type="ECO:0000256" key="3">
    <source>
        <dbReference type="ARBA" id="ARBA00022853"/>
    </source>
</evidence>
<keyword evidence="4" id="KW-0805">Transcription regulation</keyword>
<evidence type="ECO:0008006" key="11">
    <source>
        <dbReference type="Google" id="ProtNLM"/>
    </source>
</evidence>
<protein>
    <recommendedName>
        <fullName evidence="11">CT20-domain-containing protein</fullName>
    </recommendedName>
</protein>
<dbReference type="OrthoDB" id="5595141at2759"/>
<dbReference type="GO" id="GO:0006357">
    <property type="term" value="P:regulation of transcription by RNA polymerase II"/>
    <property type="evidence" value="ECO:0007669"/>
    <property type="project" value="TreeGrafter"/>
</dbReference>
<organism evidence="9 10">
    <name type="scientific">Verruconis gallopava</name>
    <dbReference type="NCBI Taxonomy" id="253628"/>
    <lineage>
        <taxon>Eukaryota</taxon>
        <taxon>Fungi</taxon>
        <taxon>Dikarya</taxon>
        <taxon>Ascomycota</taxon>
        <taxon>Pezizomycotina</taxon>
        <taxon>Dothideomycetes</taxon>
        <taxon>Pleosporomycetidae</taxon>
        <taxon>Venturiales</taxon>
        <taxon>Sympoventuriaceae</taxon>
        <taxon>Verruconis</taxon>
    </lineage>
</organism>
<feature type="compositionally biased region" description="Acidic residues" evidence="8">
    <location>
        <begin position="224"/>
        <end position="239"/>
    </location>
</feature>
<feature type="compositionally biased region" description="Acidic residues" evidence="8">
    <location>
        <begin position="119"/>
        <end position="133"/>
    </location>
</feature>
<evidence type="ECO:0000256" key="5">
    <source>
        <dbReference type="ARBA" id="ARBA00023163"/>
    </source>
</evidence>
<comment type="subcellular location">
    <subcellularLocation>
        <location evidence="1">Nucleus</location>
    </subcellularLocation>
</comment>
<feature type="compositionally biased region" description="Basic residues" evidence="8">
    <location>
        <begin position="199"/>
        <end position="216"/>
    </location>
</feature>
<proteinExistence type="inferred from homology"/>
<evidence type="ECO:0000256" key="1">
    <source>
        <dbReference type="ARBA" id="ARBA00004123"/>
    </source>
</evidence>
<dbReference type="GO" id="GO:0035267">
    <property type="term" value="C:NuA4 histone acetyltransferase complex"/>
    <property type="evidence" value="ECO:0007669"/>
    <property type="project" value="TreeGrafter"/>
</dbReference>
<keyword evidence="5" id="KW-0804">Transcription</keyword>
<keyword evidence="3" id="KW-0156">Chromatin regulator</keyword>
<keyword evidence="6" id="KW-0539">Nucleus</keyword>
<dbReference type="InParanoid" id="A0A0D2AT48"/>
<feature type="region of interest" description="Disordered" evidence="8">
    <location>
        <begin position="181"/>
        <end position="265"/>
    </location>
</feature>
<dbReference type="RefSeq" id="XP_016212193.1">
    <property type="nucleotide sequence ID" value="XM_016360111.1"/>
</dbReference>
<dbReference type="Proteomes" id="UP000053259">
    <property type="component" value="Unassembled WGS sequence"/>
</dbReference>
<dbReference type="PANTHER" id="PTHR13581:SF5">
    <property type="entry name" value="MRG_MORF4L-BINDING PROTEIN"/>
    <property type="match status" value="1"/>
</dbReference>
<dbReference type="GeneID" id="27314442"/>
<evidence type="ECO:0000256" key="6">
    <source>
        <dbReference type="ARBA" id="ARBA00023242"/>
    </source>
</evidence>
<gene>
    <name evidence="9" type="ORF">PV09_06469</name>
</gene>
<dbReference type="VEuPathDB" id="FungiDB:PV09_06469"/>
<reference evidence="9 10" key="1">
    <citation type="submission" date="2015-01" db="EMBL/GenBank/DDBJ databases">
        <title>The Genome Sequence of Ochroconis gallopava CBS43764.</title>
        <authorList>
            <consortium name="The Broad Institute Genomics Platform"/>
            <person name="Cuomo C."/>
            <person name="de Hoog S."/>
            <person name="Gorbushina A."/>
            <person name="Stielow B."/>
            <person name="Teixiera M."/>
            <person name="Abouelleil A."/>
            <person name="Chapman S.B."/>
            <person name="Priest M."/>
            <person name="Young S.K."/>
            <person name="Wortman J."/>
            <person name="Nusbaum C."/>
            <person name="Birren B."/>
        </authorList>
    </citation>
    <scope>NUCLEOTIDE SEQUENCE [LARGE SCALE GENOMIC DNA]</scope>
    <source>
        <strain evidence="9 10">CBS 43764</strain>
    </source>
</reference>
<dbReference type="AlphaFoldDB" id="A0A0D2AT48"/>
<dbReference type="Pfam" id="PF07904">
    <property type="entry name" value="Eaf7"/>
    <property type="match status" value="1"/>
</dbReference>
<dbReference type="STRING" id="253628.A0A0D2AT48"/>
<dbReference type="GO" id="GO:0006325">
    <property type="term" value="P:chromatin organization"/>
    <property type="evidence" value="ECO:0007669"/>
    <property type="project" value="UniProtKB-KW"/>
</dbReference>
<accession>A0A0D2AT48</accession>
<evidence type="ECO:0000313" key="10">
    <source>
        <dbReference type="Proteomes" id="UP000053259"/>
    </source>
</evidence>
<feature type="region of interest" description="Disordered" evidence="8">
    <location>
        <begin position="112"/>
        <end position="138"/>
    </location>
</feature>
<dbReference type="EMBL" id="KN847550">
    <property type="protein sequence ID" value="KIW02324.1"/>
    <property type="molecule type" value="Genomic_DNA"/>
</dbReference>